<name>A0AAW8AZZ4_9GAMM</name>
<proteinExistence type="predicted"/>
<evidence type="ECO:0000313" key="4">
    <source>
        <dbReference type="EMBL" id="MDP1519932.1"/>
    </source>
</evidence>
<protein>
    <submittedName>
        <fullName evidence="4">DUF4126 domain-containing protein</fullName>
    </submittedName>
</protein>
<dbReference type="Proteomes" id="UP001178354">
    <property type="component" value="Unassembled WGS sequence"/>
</dbReference>
<feature type="region of interest" description="Disordered" evidence="1">
    <location>
        <begin position="211"/>
        <end position="231"/>
    </location>
</feature>
<keyword evidence="5" id="KW-1185">Reference proteome</keyword>
<evidence type="ECO:0000259" key="3">
    <source>
        <dbReference type="Pfam" id="PF13548"/>
    </source>
</evidence>
<feature type="transmembrane region" description="Helical" evidence="2">
    <location>
        <begin position="7"/>
        <end position="35"/>
    </location>
</feature>
<evidence type="ECO:0000313" key="5">
    <source>
        <dbReference type="Proteomes" id="UP001178354"/>
    </source>
</evidence>
<keyword evidence="2" id="KW-0812">Transmembrane</keyword>
<dbReference type="InterPro" id="IPR025196">
    <property type="entry name" value="DUF4126"/>
</dbReference>
<gene>
    <name evidence="4" type="ORF">Q8A57_03030</name>
</gene>
<feature type="transmembrane region" description="Helical" evidence="2">
    <location>
        <begin position="160"/>
        <end position="181"/>
    </location>
</feature>
<organism evidence="4 5">
    <name type="scientific">Porticoccus litoralis</name>
    <dbReference type="NCBI Taxonomy" id="434086"/>
    <lineage>
        <taxon>Bacteria</taxon>
        <taxon>Pseudomonadati</taxon>
        <taxon>Pseudomonadota</taxon>
        <taxon>Gammaproteobacteria</taxon>
        <taxon>Cellvibrionales</taxon>
        <taxon>Porticoccaceae</taxon>
        <taxon>Porticoccus</taxon>
    </lineage>
</organism>
<dbReference type="AlphaFoldDB" id="A0AAW8AZZ4"/>
<evidence type="ECO:0000256" key="1">
    <source>
        <dbReference type="SAM" id="MobiDB-lite"/>
    </source>
</evidence>
<keyword evidence="2" id="KW-1133">Transmembrane helix</keyword>
<keyword evidence="2" id="KW-0472">Membrane</keyword>
<dbReference type="Pfam" id="PF13548">
    <property type="entry name" value="DUF4126"/>
    <property type="match status" value="1"/>
</dbReference>
<comment type="caution">
    <text evidence="4">The sequence shown here is derived from an EMBL/GenBank/DDBJ whole genome shotgun (WGS) entry which is preliminary data.</text>
</comment>
<dbReference type="RefSeq" id="WP_305169445.1">
    <property type="nucleotide sequence ID" value="NZ_JAUUUU010000001.1"/>
</dbReference>
<feature type="domain" description="DUF4126" evidence="3">
    <location>
        <begin position="11"/>
        <end position="183"/>
    </location>
</feature>
<dbReference type="EMBL" id="JAUUUU010000001">
    <property type="protein sequence ID" value="MDP1519932.1"/>
    <property type="molecule type" value="Genomic_DNA"/>
</dbReference>
<feature type="compositionally biased region" description="Polar residues" evidence="1">
    <location>
        <begin position="222"/>
        <end position="231"/>
    </location>
</feature>
<sequence>MEHYQELIGVIALTMGVGWASGINLYAALLVLGLAGATGNVQLPAELTVLQDPLVIFAAGAMYVVEFFADKIPGVDTGWDTLHTFIRIPAGAMLAAGAVGDVTPALEIAAGIMGGTMAGASHLTKASTRALINTSPEPFTNWAASISEDLMVLGGLWAMFNYPLLFLCLMVLFIALVIWLLPKLIRLVARILRKVGQWLGLVKNPDETQAANTMTELPPPSSQTESPVKPS</sequence>
<reference evidence="4" key="1">
    <citation type="journal article" date="2010" name="Int. J. Syst. Evol. Microbiol.">
        <title>Porticoccus litoralis gen. nov., sp. nov., a gammaproteobacterium isolated from the Yellow Sea.</title>
        <authorList>
            <person name="Oh H.M."/>
            <person name="Kim H."/>
            <person name="Kim K.M."/>
            <person name="Min G.S."/>
            <person name="Cho J.C."/>
        </authorList>
    </citation>
    <scope>NUCLEOTIDE SEQUENCE</scope>
    <source>
        <strain evidence="4">DSM 25064</strain>
    </source>
</reference>
<accession>A0AAW8AZZ4</accession>
<evidence type="ECO:0000256" key="2">
    <source>
        <dbReference type="SAM" id="Phobius"/>
    </source>
</evidence>
<reference evidence="4" key="2">
    <citation type="submission" date="2023-08" db="EMBL/GenBank/DDBJ databases">
        <authorList>
            <person name="Luo J."/>
        </authorList>
    </citation>
    <scope>NUCLEOTIDE SEQUENCE</scope>
    <source>
        <strain evidence="4">DSM 25064</strain>
    </source>
</reference>